<reference evidence="1" key="1">
    <citation type="submission" date="2019-04" db="EMBL/GenBank/DDBJ databases">
        <authorList>
            <person name="Melise S."/>
            <person name="Noan J."/>
            <person name="Okalmin O."/>
        </authorList>
    </citation>
    <scope>NUCLEOTIDE SEQUENCE</scope>
    <source>
        <strain evidence="1">FN9</strain>
    </source>
</reference>
<accession>A0A4U9F139</accession>
<dbReference type="EMBL" id="CAAKMV010000110">
    <property type="protein sequence ID" value="VIO54667.1"/>
    <property type="molecule type" value="Genomic_DNA"/>
</dbReference>
<organism evidence="1">
    <name type="scientific">Gibberella zeae</name>
    <name type="common">Wheat head blight fungus</name>
    <name type="synonym">Fusarium graminearum</name>
    <dbReference type="NCBI Taxonomy" id="5518"/>
    <lineage>
        <taxon>Eukaryota</taxon>
        <taxon>Fungi</taxon>
        <taxon>Dikarya</taxon>
        <taxon>Ascomycota</taxon>
        <taxon>Pezizomycotina</taxon>
        <taxon>Sordariomycetes</taxon>
        <taxon>Hypocreomycetidae</taxon>
        <taxon>Hypocreales</taxon>
        <taxon>Nectriaceae</taxon>
        <taxon>Fusarium</taxon>
    </lineage>
</organism>
<name>A0A4U9F139_GIBZA</name>
<gene>
    <name evidence="1" type="ORF">FUG_LOCUS133165</name>
</gene>
<dbReference type="AlphaFoldDB" id="A0A4U9F139"/>
<protein>
    <submittedName>
        <fullName evidence="1">Uncharacterized protein</fullName>
    </submittedName>
</protein>
<proteinExistence type="predicted"/>
<sequence>MNGIEAYLGHPRTIKALLSETIYMVSSPMYHYHLDCTAWYFTLSYYNKSQPRLLPSGSLSCFYPQERKQLQALGLLSRKLPPLHPGQRQARPCFQSLSCISSYNIRNIGGRLALAFSIFFLRLHLYRQQHRWRWQARPCFQHLLLTTSSITAAGWLFLSAFLSHIFTYNGGRLALAFKVSFPYLHLQQWQARLYFQGLACISSYSSSSGSAIDALTQQRIICKSKSSPQIYFGCEGLFHISTYTSEPSYIAIWDNSGNFSCFSHGISQIYSPNSDSRLAFDFKVSPTFLPTIATRFNSALKFSSIIITSSINSKPQLPSYGVIRSRVHNSSSRHHLCFQCMPHVSAHNSGSRHSNTKLAFVSGLPLAAISTTAAAGFAFLLKTGLDNFPIGTLHQTTFRTLDQQQWMPQTSYHLKLYLHWLNCALWVWSVA</sequence>
<evidence type="ECO:0000313" key="1">
    <source>
        <dbReference type="EMBL" id="VIO54667.1"/>
    </source>
</evidence>